<dbReference type="STRING" id="96561.Dole_2117"/>
<accession>A8ZTY8</accession>
<dbReference type="PANTHER" id="PTHR10590">
    <property type="entry name" value="SODIUM/NUCLEOSIDE COTRANSPORTER"/>
    <property type="match status" value="1"/>
</dbReference>
<dbReference type="eggNOG" id="COG1972">
    <property type="taxonomic scope" value="Bacteria"/>
</dbReference>
<feature type="transmembrane region" description="Helical" evidence="7">
    <location>
        <begin position="174"/>
        <end position="196"/>
    </location>
</feature>
<gene>
    <name evidence="11" type="ordered locus">Dole_2117</name>
</gene>
<dbReference type="AlphaFoldDB" id="A8ZTY8"/>
<dbReference type="Proteomes" id="UP000008561">
    <property type="component" value="Chromosome"/>
</dbReference>
<reference evidence="11 12" key="1">
    <citation type="submission" date="2007-10" db="EMBL/GenBank/DDBJ databases">
        <title>Complete sequence of Desulfococcus oleovorans Hxd3.</title>
        <authorList>
            <consortium name="US DOE Joint Genome Institute"/>
            <person name="Copeland A."/>
            <person name="Lucas S."/>
            <person name="Lapidus A."/>
            <person name="Barry K."/>
            <person name="Glavina del Rio T."/>
            <person name="Dalin E."/>
            <person name="Tice H."/>
            <person name="Pitluck S."/>
            <person name="Kiss H."/>
            <person name="Brettin T."/>
            <person name="Bruce D."/>
            <person name="Detter J.C."/>
            <person name="Han C."/>
            <person name="Schmutz J."/>
            <person name="Larimer F."/>
            <person name="Land M."/>
            <person name="Hauser L."/>
            <person name="Kyrpides N."/>
            <person name="Kim E."/>
            <person name="Wawrik B."/>
            <person name="Richardson P."/>
        </authorList>
    </citation>
    <scope>NUCLEOTIDE SEQUENCE [LARGE SCALE GENOMIC DNA]</scope>
    <source>
        <strain evidence="12">DSM 6200 / JCM 39069 / Hxd3</strain>
    </source>
</reference>
<evidence type="ECO:0000256" key="3">
    <source>
        <dbReference type="ARBA" id="ARBA00022475"/>
    </source>
</evidence>
<feature type="transmembrane region" description="Helical" evidence="7">
    <location>
        <begin position="353"/>
        <end position="378"/>
    </location>
</feature>
<dbReference type="InterPro" id="IPR011657">
    <property type="entry name" value="CNT_C_dom"/>
</dbReference>
<feature type="domain" description="Concentrative nucleoside transporter C-terminal" evidence="9">
    <location>
        <begin position="207"/>
        <end position="410"/>
    </location>
</feature>
<dbReference type="GO" id="GO:0005886">
    <property type="term" value="C:plasma membrane"/>
    <property type="evidence" value="ECO:0007669"/>
    <property type="project" value="UniProtKB-SubCell"/>
</dbReference>
<proteinExistence type="inferred from homology"/>
<sequence length="413" mass="43275">MIQSLLGLGAFVLMAWLISENRSSVRLKTVAAGVGLQLALGVLLLKTPGTTDLFLMLNKIILAVETSTRAGTAMVFGYLGGGDRFPFAVTDPGATFMLAFQALPLVLVMSALSALFFYWKILPAVVRGFSWVLQKTAGLGGAEGVGLSANIFVGMVESPLLIRPYLANMTRSEIFSIMTCGMATIAGTVMVLYASILGPVIPNVMGHILTASIISVPAAITIAKILVPETSQPTAGRLDPPQTADSAMDAITKGTLQGIELLINIVGMLIVLVALVTLVNLLLEFLPDAWGAPLTLQRLLGFLMAPVVWLMGIPWDQAPTAGALMGTKTVLNELLAYLEMSGLPKGALDPKSLLIMTYAMCGFANPGSLGIMIGGLGTMAPERRPEIVSLGLRSIVAGTLATCMTGAVVGLLM</sequence>
<dbReference type="Pfam" id="PF01773">
    <property type="entry name" value="Nucleos_tra2_N"/>
    <property type="match status" value="1"/>
</dbReference>
<keyword evidence="4 7" id="KW-0812">Transmembrane</keyword>
<evidence type="ECO:0000313" key="12">
    <source>
        <dbReference type="Proteomes" id="UP000008561"/>
    </source>
</evidence>
<feature type="domain" description="Nucleoside transporter/FeoB GTPase Gate" evidence="10">
    <location>
        <begin position="100"/>
        <end position="199"/>
    </location>
</feature>
<dbReference type="KEGG" id="dol:Dole_2117"/>
<dbReference type="RefSeq" id="WP_012175533.1">
    <property type="nucleotide sequence ID" value="NC_009943.1"/>
</dbReference>
<feature type="transmembrane region" description="Helical" evidence="7">
    <location>
        <begin position="99"/>
        <end position="119"/>
    </location>
</feature>
<evidence type="ECO:0000259" key="10">
    <source>
        <dbReference type="Pfam" id="PF07670"/>
    </source>
</evidence>
<dbReference type="InterPro" id="IPR008276">
    <property type="entry name" value="C_nuclsd_transpt"/>
</dbReference>
<keyword evidence="12" id="KW-1185">Reference proteome</keyword>
<dbReference type="InterPro" id="IPR002668">
    <property type="entry name" value="CNT_N_dom"/>
</dbReference>
<dbReference type="HOGENOM" id="CLU_016813_4_2_7"/>
<feature type="transmembrane region" description="Helical" evidence="7">
    <location>
        <begin position="57"/>
        <end position="79"/>
    </location>
</feature>
<dbReference type="InterPro" id="IPR011642">
    <property type="entry name" value="Gate_dom"/>
</dbReference>
<dbReference type="Pfam" id="PF07670">
    <property type="entry name" value="Gate"/>
    <property type="match status" value="1"/>
</dbReference>
<evidence type="ECO:0000256" key="5">
    <source>
        <dbReference type="ARBA" id="ARBA00022989"/>
    </source>
</evidence>
<keyword evidence="5 7" id="KW-1133">Transmembrane helix</keyword>
<evidence type="ECO:0000256" key="1">
    <source>
        <dbReference type="ARBA" id="ARBA00004651"/>
    </source>
</evidence>
<dbReference type="Pfam" id="PF07662">
    <property type="entry name" value="Nucleos_tra2_C"/>
    <property type="match status" value="1"/>
</dbReference>
<evidence type="ECO:0000256" key="2">
    <source>
        <dbReference type="ARBA" id="ARBA00009033"/>
    </source>
</evidence>
<keyword evidence="3" id="KW-1003">Cell membrane</keyword>
<dbReference type="EMBL" id="CP000859">
    <property type="protein sequence ID" value="ABW67921.1"/>
    <property type="molecule type" value="Genomic_DNA"/>
</dbReference>
<evidence type="ECO:0000259" key="9">
    <source>
        <dbReference type="Pfam" id="PF07662"/>
    </source>
</evidence>
<protein>
    <submittedName>
        <fullName evidence="11">Na+ dependent nucleoside transporter domain protein</fullName>
    </submittedName>
</protein>
<dbReference type="GO" id="GO:0005337">
    <property type="term" value="F:nucleoside transmembrane transporter activity"/>
    <property type="evidence" value="ECO:0007669"/>
    <property type="project" value="InterPro"/>
</dbReference>
<feature type="transmembrane region" description="Helical" evidence="7">
    <location>
        <begin position="390"/>
        <end position="412"/>
    </location>
</feature>
<comment type="subcellular location">
    <subcellularLocation>
        <location evidence="1">Cell membrane</location>
        <topology evidence="1">Multi-pass membrane protein</topology>
    </subcellularLocation>
</comment>
<organism evidence="11 12">
    <name type="scientific">Desulfosudis oleivorans (strain DSM 6200 / JCM 39069 / Hxd3)</name>
    <name type="common">Desulfococcus oleovorans</name>
    <dbReference type="NCBI Taxonomy" id="96561"/>
    <lineage>
        <taxon>Bacteria</taxon>
        <taxon>Pseudomonadati</taxon>
        <taxon>Thermodesulfobacteriota</taxon>
        <taxon>Desulfobacteria</taxon>
        <taxon>Desulfobacterales</taxon>
        <taxon>Desulfosudaceae</taxon>
        <taxon>Desulfosudis</taxon>
    </lineage>
</organism>
<evidence type="ECO:0000259" key="8">
    <source>
        <dbReference type="Pfam" id="PF01773"/>
    </source>
</evidence>
<dbReference type="OrthoDB" id="9766455at2"/>
<keyword evidence="6 7" id="KW-0472">Membrane</keyword>
<feature type="transmembrane region" description="Helical" evidence="7">
    <location>
        <begin position="261"/>
        <end position="283"/>
    </location>
</feature>
<evidence type="ECO:0000256" key="4">
    <source>
        <dbReference type="ARBA" id="ARBA00022692"/>
    </source>
</evidence>
<feature type="transmembrane region" description="Helical" evidence="7">
    <location>
        <begin position="27"/>
        <end position="45"/>
    </location>
</feature>
<feature type="transmembrane region" description="Helical" evidence="7">
    <location>
        <begin position="208"/>
        <end position="227"/>
    </location>
</feature>
<evidence type="ECO:0000313" key="11">
    <source>
        <dbReference type="EMBL" id="ABW67921.1"/>
    </source>
</evidence>
<name>A8ZTY8_DESOH</name>
<dbReference type="GO" id="GO:0015293">
    <property type="term" value="F:symporter activity"/>
    <property type="evidence" value="ECO:0007669"/>
    <property type="project" value="TreeGrafter"/>
</dbReference>
<dbReference type="PANTHER" id="PTHR10590:SF4">
    <property type="entry name" value="SOLUTE CARRIER FAMILY 28 MEMBER 3"/>
    <property type="match status" value="1"/>
</dbReference>
<evidence type="ECO:0000256" key="7">
    <source>
        <dbReference type="SAM" id="Phobius"/>
    </source>
</evidence>
<evidence type="ECO:0000256" key="6">
    <source>
        <dbReference type="ARBA" id="ARBA00023136"/>
    </source>
</evidence>
<comment type="similarity">
    <text evidence="2">Belongs to the concentrative nucleoside transporter (CNT) (TC 2.A.41) family.</text>
</comment>
<feature type="domain" description="Concentrative nucleoside transporter N-terminal" evidence="8">
    <location>
        <begin position="6"/>
        <end position="79"/>
    </location>
</feature>